<reference evidence="7" key="1">
    <citation type="submission" date="2022-03" db="EMBL/GenBank/DDBJ databases">
        <authorList>
            <person name="Martin C."/>
        </authorList>
    </citation>
    <scope>NUCLEOTIDE SEQUENCE</scope>
</reference>
<evidence type="ECO:0000256" key="1">
    <source>
        <dbReference type="ARBA" id="ARBA00004141"/>
    </source>
</evidence>
<dbReference type="InterPro" id="IPR013057">
    <property type="entry name" value="AA_transpt_TM"/>
</dbReference>
<dbReference type="AlphaFoldDB" id="A0A8S4PQ61"/>
<organism evidence="7 8">
    <name type="scientific">Owenia fusiformis</name>
    <name type="common">Polychaete worm</name>
    <dbReference type="NCBI Taxonomy" id="6347"/>
    <lineage>
        <taxon>Eukaryota</taxon>
        <taxon>Metazoa</taxon>
        <taxon>Spiralia</taxon>
        <taxon>Lophotrochozoa</taxon>
        <taxon>Annelida</taxon>
        <taxon>Polychaeta</taxon>
        <taxon>Sedentaria</taxon>
        <taxon>Canalipalpata</taxon>
        <taxon>Sabellida</taxon>
        <taxon>Oweniida</taxon>
        <taxon>Oweniidae</taxon>
        <taxon>Owenia</taxon>
    </lineage>
</organism>
<dbReference type="PANTHER" id="PTHR22950:SF700">
    <property type="entry name" value="AMINO ACID TRANSPORTER TRANSMEMBRANE DOMAIN-CONTAINING PROTEIN"/>
    <property type="match status" value="1"/>
</dbReference>
<evidence type="ECO:0000259" key="6">
    <source>
        <dbReference type="Pfam" id="PF01490"/>
    </source>
</evidence>
<evidence type="ECO:0000256" key="5">
    <source>
        <dbReference type="SAM" id="Phobius"/>
    </source>
</evidence>
<dbReference type="GO" id="GO:0005774">
    <property type="term" value="C:vacuolar membrane"/>
    <property type="evidence" value="ECO:0007669"/>
    <property type="project" value="TreeGrafter"/>
</dbReference>
<proteinExistence type="predicted"/>
<feature type="non-terminal residue" evidence="7">
    <location>
        <position position="204"/>
    </location>
</feature>
<dbReference type="EMBL" id="CAIIXF020000009">
    <property type="protein sequence ID" value="CAH1795479.1"/>
    <property type="molecule type" value="Genomic_DNA"/>
</dbReference>
<keyword evidence="4 5" id="KW-0472">Membrane</keyword>
<gene>
    <name evidence="7" type="ORF">OFUS_LOCUS20013</name>
</gene>
<evidence type="ECO:0000256" key="2">
    <source>
        <dbReference type="ARBA" id="ARBA00022692"/>
    </source>
</evidence>
<feature type="transmembrane region" description="Helical" evidence="5">
    <location>
        <begin position="123"/>
        <end position="143"/>
    </location>
</feature>
<sequence length="204" mass="22982">MPNNELQIARQRVNVRWYHHPIDFANVLKAFIGSNYLGLPFAFFNSGLGLGIIGLVIIASLTDHCCQLIVKCKKRVIINIMQKYQDTHCDADFNTLVRLQIRLEKHLDYADIGNIVLGKWGPILVNSFLLLTQFGFCVAYFIFIGNTVQLLFPQKLVNETIPQFQSSITTVHDGSSISRNVMFNVTNSTTTGFTQTTTGYTQTT</sequence>
<dbReference type="GO" id="GO:0015179">
    <property type="term" value="F:L-amino acid transmembrane transporter activity"/>
    <property type="evidence" value="ECO:0007669"/>
    <property type="project" value="TreeGrafter"/>
</dbReference>
<feature type="transmembrane region" description="Helical" evidence="5">
    <location>
        <begin position="41"/>
        <end position="61"/>
    </location>
</feature>
<comment type="caution">
    <text evidence="7">The sequence shown here is derived from an EMBL/GenBank/DDBJ whole genome shotgun (WGS) entry which is preliminary data.</text>
</comment>
<dbReference type="PANTHER" id="PTHR22950">
    <property type="entry name" value="AMINO ACID TRANSPORTER"/>
    <property type="match status" value="1"/>
</dbReference>
<protein>
    <recommendedName>
        <fullName evidence="6">Amino acid transporter transmembrane domain-containing protein</fullName>
    </recommendedName>
</protein>
<keyword evidence="8" id="KW-1185">Reference proteome</keyword>
<dbReference type="Pfam" id="PF01490">
    <property type="entry name" value="Aa_trans"/>
    <property type="match status" value="1"/>
</dbReference>
<evidence type="ECO:0000256" key="3">
    <source>
        <dbReference type="ARBA" id="ARBA00022989"/>
    </source>
</evidence>
<comment type="subcellular location">
    <subcellularLocation>
        <location evidence="1">Membrane</location>
        <topology evidence="1">Multi-pass membrane protein</topology>
    </subcellularLocation>
</comment>
<name>A0A8S4PQ61_OWEFU</name>
<dbReference type="OrthoDB" id="1684102at2759"/>
<keyword evidence="2 5" id="KW-0812">Transmembrane</keyword>
<evidence type="ECO:0000256" key="4">
    <source>
        <dbReference type="ARBA" id="ARBA00023136"/>
    </source>
</evidence>
<dbReference type="Proteomes" id="UP000749559">
    <property type="component" value="Unassembled WGS sequence"/>
</dbReference>
<evidence type="ECO:0000313" key="7">
    <source>
        <dbReference type="EMBL" id="CAH1795479.1"/>
    </source>
</evidence>
<evidence type="ECO:0000313" key="8">
    <source>
        <dbReference type="Proteomes" id="UP000749559"/>
    </source>
</evidence>
<accession>A0A8S4PQ61</accession>
<keyword evidence="3 5" id="KW-1133">Transmembrane helix</keyword>
<feature type="domain" description="Amino acid transporter transmembrane" evidence="6">
    <location>
        <begin position="24"/>
        <end position="158"/>
    </location>
</feature>